<dbReference type="PANTHER" id="PTHR23513:SF11">
    <property type="entry name" value="STAPHYLOFERRIN A TRANSPORTER"/>
    <property type="match status" value="1"/>
</dbReference>
<keyword evidence="8" id="KW-1185">Reference proteome</keyword>
<evidence type="ECO:0000256" key="5">
    <source>
        <dbReference type="ARBA" id="ARBA00023136"/>
    </source>
</evidence>
<comment type="caution">
    <text evidence="7">The sequence shown here is derived from an EMBL/GenBank/DDBJ whole genome shotgun (WGS) entry which is preliminary data.</text>
</comment>
<feature type="transmembrane region" description="Helical" evidence="6">
    <location>
        <begin position="348"/>
        <end position="368"/>
    </location>
</feature>
<dbReference type="Gene3D" id="1.20.1250.20">
    <property type="entry name" value="MFS general substrate transporter like domains"/>
    <property type="match status" value="1"/>
</dbReference>
<dbReference type="InterPro" id="IPR022324">
    <property type="entry name" value="Bacilysin_exporter_BacE_put"/>
</dbReference>
<feature type="transmembrane region" description="Helical" evidence="6">
    <location>
        <begin position="374"/>
        <end position="396"/>
    </location>
</feature>
<dbReference type="SUPFAM" id="SSF103473">
    <property type="entry name" value="MFS general substrate transporter"/>
    <property type="match status" value="1"/>
</dbReference>
<dbReference type="Pfam" id="PF07690">
    <property type="entry name" value="MFS_1"/>
    <property type="match status" value="2"/>
</dbReference>
<accession>A0A4R4VHT0</accession>
<feature type="transmembrane region" description="Helical" evidence="6">
    <location>
        <begin position="229"/>
        <end position="248"/>
    </location>
</feature>
<evidence type="ECO:0000256" key="2">
    <source>
        <dbReference type="ARBA" id="ARBA00022475"/>
    </source>
</evidence>
<sequence length="403" mass="41570">MAVDDQSHVTIGDVLASGEFRALWLAHSLSIVGDQIARVALSVLVFGRTGSISITALTYALTMVPALISGPLLGGMADRYPRRRVMVVADLIRAVLVLVMAHPGMPLPAVGMLVVAVVMLNAPFNAARLTALADILPGDRYTVGLGVTNTTQQAVQLLGFGGGGLIVATFGPPVALTLNAATFVVSAWAIATFVRSRAPATASDGRKGWLGHSALRGIRTLWRDPRLRYFASLTWLYSFFVVPEALAVPYTTQIGASSAAIGLFMGIDPACSAVGTLLITRFVPPDRRNRLLAPMAVLTGVPLLCFAVQPGLPIALISLGLTGFLSSYMVVAHARFINTAPDDQRGQLIGVGTAGLIAGQGLGILAGGALGELLGAHCAIAICAAAGVMAALVTIISGTASGT</sequence>
<name>A0A4R4VHT0_9ACTN</name>
<dbReference type="AlphaFoldDB" id="A0A4R4VHT0"/>
<gene>
    <name evidence="7" type="ORF">E1292_23715</name>
</gene>
<keyword evidence="3 6" id="KW-0812">Transmembrane</keyword>
<dbReference type="GO" id="GO:0022857">
    <property type="term" value="F:transmembrane transporter activity"/>
    <property type="evidence" value="ECO:0007669"/>
    <property type="project" value="InterPro"/>
</dbReference>
<organism evidence="7 8">
    <name type="scientific">Nonomuraea deserti</name>
    <dbReference type="NCBI Taxonomy" id="1848322"/>
    <lineage>
        <taxon>Bacteria</taxon>
        <taxon>Bacillati</taxon>
        <taxon>Actinomycetota</taxon>
        <taxon>Actinomycetes</taxon>
        <taxon>Streptosporangiales</taxon>
        <taxon>Streptosporangiaceae</taxon>
        <taxon>Nonomuraea</taxon>
    </lineage>
</organism>
<dbReference type="InterPro" id="IPR011701">
    <property type="entry name" value="MFS"/>
</dbReference>
<evidence type="ECO:0000256" key="6">
    <source>
        <dbReference type="SAM" id="Phobius"/>
    </source>
</evidence>
<evidence type="ECO:0000313" key="7">
    <source>
        <dbReference type="EMBL" id="TDD02293.1"/>
    </source>
</evidence>
<reference evidence="7 8" key="1">
    <citation type="submission" date="2019-03" db="EMBL/GenBank/DDBJ databases">
        <title>Draft genome sequences of novel Actinobacteria.</title>
        <authorList>
            <person name="Sahin N."/>
            <person name="Ay H."/>
            <person name="Saygin H."/>
        </authorList>
    </citation>
    <scope>NUCLEOTIDE SEQUENCE [LARGE SCALE GENOMIC DNA]</scope>
    <source>
        <strain evidence="7 8">KC310</strain>
    </source>
</reference>
<evidence type="ECO:0000256" key="4">
    <source>
        <dbReference type="ARBA" id="ARBA00022989"/>
    </source>
</evidence>
<dbReference type="PRINTS" id="PR01988">
    <property type="entry name" value="EXPORTERBACE"/>
</dbReference>
<comment type="subcellular location">
    <subcellularLocation>
        <location evidence="1">Cell membrane</location>
        <topology evidence="1">Multi-pass membrane protein</topology>
    </subcellularLocation>
</comment>
<dbReference type="RefSeq" id="WP_132597414.1">
    <property type="nucleotide sequence ID" value="NZ_SMKO01000066.1"/>
</dbReference>
<evidence type="ECO:0000256" key="3">
    <source>
        <dbReference type="ARBA" id="ARBA00022692"/>
    </source>
</evidence>
<proteinExistence type="predicted"/>
<evidence type="ECO:0000256" key="1">
    <source>
        <dbReference type="ARBA" id="ARBA00004651"/>
    </source>
</evidence>
<feature type="transmembrane region" description="Helical" evidence="6">
    <location>
        <begin position="291"/>
        <end position="309"/>
    </location>
</feature>
<evidence type="ECO:0000313" key="8">
    <source>
        <dbReference type="Proteomes" id="UP000295258"/>
    </source>
</evidence>
<feature type="transmembrane region" description="Helical" evidence="6">
    <location>
        <begin position="254"/>
        <end position="279"/>
    </location>
</feature>
<dbReference type="CDD" id="cd06173">
    <property type="entry name" value="MFS_MefA_like"/>
    <property type="match status" value="1"/>
</dbReference>
<keyword evidence="4 6" id="KW-1133">Transmembrane helix</keyword>
<keyword evidence="2" id="KW-1003">Cell membrane</keyword>
<dbReference type="EMBL" id="SMKO01000066">
    <property type="protein sequence ID" value="TDD02293.1"/>
    <property type="molecule type" value="Genomic_DNA"/>
</dbReference>
<dbReference type="InterPro" id="IPR036259">
    <property type="entry name" value="MFS_trans_sf"/>
</dbReference>
<dbReference type="GO" id="GO:0005886">
    <property type="term" value="C:plasma membrane"/>
    <property type="evidence" value="ECO:0007669"/>
    <property type="project" value="UniProtKB-SubCell"/>
</dbReference>
<feature type="transmembrane region" description="Helical" evidence="6">
    <location>
        <begin position="315"/>
        <end position="336"/>
    </location>
</feature>
<protein>
    <submittedName>
        <fullName evidence="7">MFS transporter</fullName>
    </submittedName>
</protein>
<keyword evidence="5 6" id="KW-0472">Membrane</keyword>
<dbReference type="Proteomes" id="UP000295258">
    <property type="component" value="Unassembled WGS sequence"/>
</dbReference>
<dbReference type="PANTHER" id="PTHR23513">
    <property type="entry name" value="INTEGRAL MEMBRANE EFFLUX PROTEIN-RELATED"/>
    <property type="match status" value="1"/>
</dbReference>
<feature type="transmembrane region" description="Helical" evidence="6">
    <location>
        <begin position="52"/>
        <end position="73"/>
    </location>
</feature>